<dbReference type="InterPro" id="IPR036291">
    <property type="entry name" value="NAD(P)-bd_dom_sf"/>
</dbReference>
<dbReference type="PROSITE" id="PS51202">
    <property type="entry name" value="RCK_C"/>
    <property type="match status" value="2"/>
</dbReference>
<feature type="domain" description="RCK N-terminal" evidence="7">
    <location>
        <begin position="1"/>
        <end position="124"/>
    </location>
</feature>
<dbReference type="InterPro" id="IPR050721">
    <property type="entry name" value="Trk_Ktr_HKT_K-transport"/>
</dbReference>
<reference evidence="9" key="1">
    <citation type="journal article" date="2014" name="Int. J. Syst. Evol. Microbiol.">
        <title>Complete genome sequence of Corynebacterium casei LMG S-19264T (=DSM 44701T), isolated from a smear-ripened cheese.</title>
        <authorList>
            <consortium name="US DOE Joint Genome Institute (JGI-PGF)"/>
            <person name="Walter F."/>
            <person name="Albersmeier A."/>
            <person name="Kalinowski J."/>
            <person name="Ruckert C."/>
        </authorList>
    </citation>
    <scope>NUCLEOTIDE SEQUENCE</scope>
    <source>
        <strain evidence="9">KCTC 32513</strain>
    </source>
</reference>
<feature type="domain" description="RCK C-terminal" evidence="8">
    <location>
        <begin position="144"/>
        <end position="228"/>
    </location>
</feature>
<feature type="domain" description="RCK N-terminal" evidence="7">
    <location>
        <begin position="233"/>
        <end position="351"/>
    </location>
</feature>
<dbReference type="Gene3D" id="3.40.50.720">
    <property type="entry name" value="NAD(P)-binding Rossmann-like Domain"/>
    <property type="match status" value="2"/>
</dbReference>
<organism evidence="9 10">
    <name type="scientific">Algimonas arctica</name>
    <dbReference type="NCBI Taxonomy" id="1479486"/>
    <lineage>
        <taxon>Bacteria</taxon>
        <taxon>Pseudomonadati</taxon>
        <taxon>Pseudomonadota</taxon>
        <taxon>Alphaproteobacteria</taxon>
        <taxon>Maricaulales</taxon>
        <taxon>Robiginitomaculaceae</taxon>
        <taxon>Algimonas</taxon>
    </lineage>
</organism>
<evidence type="ECO:0000256" key="5">
    <source>
        <dbReference type="ARBA" id="ARBA00023027"/>
    </source>
</evidence>
<keyword evidence="2" id="KW-0813">Transport</keyword>
<keyword evidence="4" id="KW-0630">Potassium</keyword>
<dbReference type="AlphaFoldDB" id="A0A8J3CK83"/>
<proteinExistence type="predicted"/>
<dbReference type="NCBIfam" id="NF007039">
    <property type="entry name" value="PRK09496.3-2"/>
    <property type="match status" value="1"/>
</dbReference>
<evidence type="ECO:0000313" key="9">
    <source>
        <dbReference type="EMBL" id="GHA81810.1"/>
    </source>
</evidence>
<reference evidence="9" key="2">
    <citation type="submission" date="2020-09" db="EMBL/GenBank/DDBJ databases">
        <authorList>
            <person name="Sun Q."/>
            <person name="Kim S."/>
        </authorList>
    </citation>
    <scope>NUCLEOTIDE SEQUENCE</scope>
    <source>
        <strain evidence="9">KCTC 32513</strain>
    </source>
</reference>
<dbReference type="SUPFAM" id="SSF116726">
    <property type="entry name" value="TrkA C-terminal domain-like"/>
    <property type="match status" value="2"/>
</dbReference>
<evidence type="ECO:0000259" key="8">
    <source>
        <dbReference type="PROSITE" id="PS51202"/>
    </source>
</evidence>
<evidence type="ECO:0000256" key="2">
    <source>
        <dbReference type="ARBA" id="ARBA00022448"/>
    </source>
</evidence>
<protein>
    <recommendedName>
        <fullName evidence="1">Trk system potassium uptake protein TrkA</fullName>
    </recommendedName>
</protein>
<sequence length="457" mass="49127">MRVIICGAGRVGYGLATRLAGDNNTVTVVDTSADLIRKITTGLDVRGVVGHGSHPDVLVRAGVENADMIIAVTHHDEVNMVACQIAHSLFDVPTKVARVRAQSYLETQYNDLYSRENMPIDIIISPEIEIGKSILRRLSTPGAFNVVPFADGLVQFLGVRIGEDCPIIDTPIRQIPDLFEGLHAAIVGIRRDGVLFAPNPDDPLEIGDDAYFVTRAEHSQRLLEVVGTREARARHVVIIGGGSIGSYVAEALEKQPGVRVRMIELDKARAEIAATALPKTVILHGDAMDASVQAEAGAATADILIALTDNDKTNILASVLGKKLGARHTIALLNEQSMQDLQKDLGIDMVIDPRASTVSSILRHVRRGRILDVYMLDQGSAEVLEGEVLETSIFAGKTLSEAAVGDGVAIGAIVRNGKVMMPEPSLMLKEGDRVVLLAERAALRGIEALFRVGVELY</sequence>
<evidence type="ECO:0000256" key="3">
    <source>
        <dbReference type="ARBA" id="ARBA00022538"/>
    </source>
</evidence>
<gene>
    <name evidence="9" type="primary">trkA</name>
    <name evidence="9" type="ORF">GCM10009069_01100</name>
</gene>
<dbReference type="PROSITE" id="PS51201">
    <property type="entry name" value="RCK_N"/>
    <property type="match status" value="2"/>
</dbReference>
<evidence type="ECO:0000313" key="10">
    <source>
        <dbReference type="Proteomes" id="UP000634004"/>
    </source>
</evidence>
<dbReference type="RefSeq" id="WP_189494278.1">
    <property type="nucleotide sequence ID" value="NZ_BMZH01000001.1"/>
</dbReference>
<evidence type="ECO:0000256" key="4">
    <source>
        <dbReference type="ARBA" id="ARBA00022958"/>
    </source>
</evidence>
<dbReference type="InterPro" id="IPR006037">
    <property type="entry name" value="RCK_C"/>
</dbReference>
<dbReference type="Pfam" id="PF02080">
    <property type="entry name" value="TrkA_C"/>
    <property type="match status" value="2"/>
</dbReference>
<dbReference type="PANTHER" id="PTHR43833:SF5">
    <property type="entry name" value="TRK SYSTEM POTASSIUM UPTAKE PROTEIN TRKA"/>
    <property type="match status" value="1"/>
</dbReference>
<dbReference type="NCBIfam" id="NF007032">
    <property type="entry name" value="PRK09496.1-4"/>
    <property type="match status" value="1"/>
</dbReference>
<dbReference type="PRINTS" id="PR00335">
    <property type="entry name" value="KUPTAKETRKA"/>
</dbReference>
<dbReference type="NCBIfam" id="NF007031">
    <property type="entry name" value="PRK09496.1-2"/>
    <property type="match status" value="1"/>
</dbReference>
<comment type="caution">
    <text evidence="9">The sequence shown here is derived from an EMBL/GenBank/DDBJ whole genome shotgun (WGS) entry which is preliminary data.</text>
</comment>
<dbReference type="Proteomes" id="UP000634004">
    <property type="component" value="Unassembled WGS sequence"/>
</dbReference>
<dbReference type="InterPro" id="IPR006036">
    <property type="entry name" value="K_uptake_TrkA"/>
</dbReference>
<dbReference type="InterPro" id="IPR003148">
    <property type="entry name" value="RCK_N"/>
</dbReference>
<keyword evidence="3" id="KW-0633">Potassium transport</keyword>
<dbReference type="GO" id="GO:0005886">
    <property type="term" value="C:plasma membrane"/>
    <property type="evidence" value="ECO:0007669"/>
    <property type="project" value="InterPro"/>
</dbReference>
<dbReference type="GO" id="GO:0015079">
    <property type="term" value="F:potassium ion transmembrane transporter activity"/>
    <property type="evidence" value="ECO:0007669"/>
    <property type="project" value="InterPro"/>
</dbReference>
<evidence type="ECO:0000256" key="1">
    <source>
        <dbReference type="ARBA" id="ARBA00017378"/>
    </source>
</evidence>
<keyword evidence="5" id="KW-0520">NAD</keyword>
<feature type="domain" description="RCK C-terminal" evidence="8">
    <location>
        <begin position="371"/>
        <end position="452"/>
    </location>
</feature>
<dbReference type="EMBL" id="BMZH01000001">
    <property type="protein sequence ID" value="GHA81810.1"/>
    <property type="molecule type" value="Genomic_DNA"/>
</dbReference>
<accession>A0A8J3CK83</accession>
<dbReference type="InterPro" id="IPR036721">
    <property type="entry name" value="RCK_C_sf"/>
</dbReference>
<dbReference type="Pfam" id="PF02254">
    <property type="entry name" value="TrkA_N"/>
    <property type="match status" value="2"/>
</dbReference>
<dbReference type="PANTHER" id="PTHR43833">
    <property type="entry name" value="POTASSIUM CHANNEL PROTEIN 2-RELATED-RELATED"/>
    <property type="match status" value="1"/>
</dbReference>
<name>A0A8J3CK83_9PROT</name>
<evidence type="ECO:0000256" key="6">
    <source>
        <dbReference type="ARBA" id="ARBA00023065"/>
    </source>
</evidence>
<keyword evidence="10" id="KW-1185">Reference proteome</keyword>
<dbReference type="Gene3D" id="3.30.70.1450">
    <property type="entry name" value="Regulator of K+ conductance, C-terminal domain"/>
    <property type="match status" value="2"/>
</dbReference>
<dbReference type="SUPFAM" id="SSF51735">
    <property type="entry name" value="NAD(P)-binding Rossmann-fold domains"/>
    <property type="match status" value="2"/>
</dbReference>
<keyword evidence="6" id="KW-0406">Ion transport</keyword>
<evidence type="ECO:0000259" key="7">
    <source>
        <dbReference type="PROSITE" id="PS51201"/>
    </source>
</evidence>